<dbReference type="EMBL" id="PDJG01000001">
    <property type="protein sequence ID" value="PFG34603.1"/>
    <property type="molecule type" value="Genomic_DNA"/>
</dbReference>
<keyword evidence="1" id="KW-1133">Transmembrane helix</keyword>
<evidence type="ECO:0000256" key="1">
    <source>
        <dbReference type="SAM" id="Phobius"/>
    </source>
</evidence>
<reference evidence="2 3" key="1">
    <citation type="submission" date="2017-10" db="EMBL/GenBank/DDBJ databases">
        <title>Sequencing the genomes of 1000 actinobacteria strains.</title>
        <authorList>
            <person name="Klenk H.-P."/>
        </authorList>
    </citation>
    <scope>NUCLEOTIDE SEQUENCE [LARGE SCALE GENOMIC DNA]</scope>
    <source>
        <strain evidence="2 3">DSM 18966</strain>
    </source>
</reference>
<keyword evidence="1" id="KW-0812">Transmembrane</keyword>
<name>A0A2A9E6Y1_9MICO</name>
<keyword evidence="1" id="KW-0472">Membrane</keyword>
<comment type="caution">
    <text evidence="2">The sequence shown here is derived from an EMBL/GenBank/DDBJ whole genome shotgun (WGS) entry which is preliminary data.</text>
</comment>
<gene>
    <name evidence="2" type="ORF">ATL42_2520</name>
</gene>
<organism evidence="2 3">
    <name type="scientific">Sanguibacter antarcticus</name>
    <dbReference type="NCBI Taxonomy" id="372484"/>
    <lineage>
        <taxon>Bacteria</taxon>
        <taxon>Bacillati</taxon>
        <taxon>Actinomycetota</taxon>
        <taxon>Actinomycetes</taxon>
        <taxon>Micrococcales</taxon>
        <taxon>Sanguibacteraceae</taxon>
        <taxon>Sanguibacter</taxon>
    </lineage>
</organism>
<dbReference type="AlphaFoldDB" id="A0A2A9E6Y1"/>
<dbReference type="RefSeq" id="WP_169925421.1">
    <property type="nucleotide sequence ID" value="NZ_PDJG01000001.1"/>
</dbReference>
<dbReference type="Proteomes" id="UP000225548">
    <property type="component" value="Unassembled WGS sequence"/>
</dbReference>
<evidence type="ECO:0000313" key="2">
    <source>
        <dbReference type="EMBL" id="PFG34603.1"/>
    </source>
</evidence>
<sequence>MRPLFAVAMTALFVLGLYLMGAATDFPGAEAYVFVAGLLLSTLAFFIPIQMVKD</sequence>
<feature type="transmembrane region" description="Helical" evidence="1">
    <location>
        <begin position="31"/>
        <end position="49"/>
    </location>
</feature>
<protein>
    <submittedName>
        <fullName evidence="2">Uncharacterized protein</fullName>
    </submittedName>
</protein>
<accession>A0A2A9E6Y1</accession>
<evidence type="ECO:0000313" key="3">
    <source>
        <dbReference type="Proteomes" id="UP000225548"/>
    </source>
</evidence>
<keyword evidence="3" id="KW-1185">Reference proteome</keyword>
<proteinExistence type="predicted"/>